<reference evidence="4" key="1">
    <citation type="journal article" date="2021" name="ISME J.">
        <title>Fine-scale metabolic discontinuity in a stratified prokaryote microbiome of a Red Sea deep halocline.</title>
        <authorList>
            <person name="Michoud G."/>
            <person name="Ngugi D.K."/>
            <person name="Barozzi A."/>
            <person name="Merlino G."/>
            <person name="Calleja M.L."/>
            <person name="Delgado-Huertas A."/>
            <person name="Moran X.A.G."/>
            <person name="Daffonchio D."/>
        </authorList>
    </citation>
    <scope>NUCLEOTIDE SEQUENCE</scope>
    <source>
        <strain evidence="4">SuakinDeep_MAG55_1</strain>
    </source>
</reference>
<proteinExistence type="predicted"/>
<accession>A0A942A4G9</accession>
<dbReference type="PANTHER" id="PTHR44858:SF1">
    <property type="entry name" value="UDP-N-ACETYLGLUCOSAMINE--PEPTIDE N-ACETYLGLUCOSAMINYLTRANSFERASE SPINDLY-RELATED"/>
    <property type="match status" value="1"/>
</dbReference>
<feature type="repeat" description="TPR" evidence="3">
    <location>
        <begin position="412"/>
        <end position="445"/>
    </location>
</feature>
<protein>
    <submittedName>
        <fullName evidence="4">Photosystem I assembly protein Ycf3</fullName>
    </submittedName>
</protein>
<evidence type="ECO:0000256" key="1">
    <source>
        <dbReference type="ARBA" id="ARBA00022737"/>
    </source>
</evidence>
<evidence type="ECO:0000313" key="4">
    <source>
        <dbReference type="EMBL" id="MBS1258704.1"/>
    </source>
</evidence>
<feature type="repeat" description="TPR" evidence="3">
    <location>
        <begin position="479"/>
        <end position="512"/>
    </location>
</feature>
<dbReference type="InterPro" id="IPR019734">
    <property type="entry name" value="TPR_rpt"/>
</dbReference>
<keyword evidence="2 3" id="KW-0802">TPR repeat</keyword>
<dbReference type="SMART" id="SM00028">
    <property type="entry name" value="TPR"/>
    <property type="match status" value="6"/>
</dbReference>
<dbReference type="Pfam" id="PF13181">
    <property type="entry name" value="TPR_8"/>
    <property type="match status" value="1"/>
</dbReference>
<dbReference type="PROSITE" id="PS50005">
    <property type="entry name" value="TPR"/>
    <property type="match status" value="3"/>
</dbReference>
<dbReference type="InterPro" id="IPR050498">
    <property type="entry name" value="Ycf3"/>
</dbReference>
<feature type="repeat" description="TPR" evidence="3">
    <location>
        <begin position="513"/>
        <end position="546"/>
    </location>
</feature>
<comment type="caution">
    <text evidence="4">The sequence shown here is derived from an EMBL/GenBank/DDBJ whole genome shotgun (WGS) entry which is preliminary data.</text>
</comment>
<dbReference type="Pfam" id="PF13432">
    <property type="entry name" value="TPR_16"/>
    <property type="match status" value="1"/>
</dbReference>
<dbReference type="InterPro" id="IPR011990">
    <property type="entry name" value="TPR-like_helical_dom_sf"/>
</dbReference>
<dbReference type="SUPFAM" id="SSF48452">
    <property type="entry name" value="TPR-like"/>
    <property type="match status" value="1"/>
</dbReference>
<dbReference type="Proteomes" id="UP000722750">
    <property type="component" value="Unassembled WGS sequence"/>
</dbReference>
<evidence type="ECO:0000256" key="3">
    <source>
        <dbReference type="PROSITE-ProRule" id="PRU00339"/>
    </source>
</evidence>
<organism evidence="4 5">
    <name type="scientific">Candidatus Scalindua arabica</name>
    <dbReference type="NCBI Taxonomy" id="1127984"/>
    <lineage>
        <taxon>Bacteria</taxon>
        <taxon>Pseudomonadati</taxon>
        <taxon>Planctomycetota</taxon>
        <taxon>Candidatus Brocadiia</taxon>
        <taxon>Candidatus Brocadiales</taxon>
        <taxon>Candidatus Scalinduaceae</taxon>
        <taxon>Candidatus Scalindua</taxon>
    </lineage>
</organism>
<gene>
    <name evidence="4" type="ORF">MAG551_01766</name>
</gene>
<sequence length="609" mass="69196">MNIKDDTRISDNLLIVNAVAMQTSGVGDYVYRVEQPSIAMGKAPGVTVINVSTISPYFEVLCLQADVLILHLLTEHDLLPIIEKRKQRNLATVYEISDNFAAIRPDGGTKNWFSDPVNMASAIQLIKMADAAQVTGEGLLERLGALNPNIEIFENQISELGEYRERTSSDSIVIGWGGSSGHTEDLNYIKQSIVDICSKYPDVRFSFMGDKEQFVNIFSCIPDERKIYTPPSTLRDYLCFLETLDIGIATMLDTPFNHCRSDIKFVEYASRGVVPVLSAITPYKKHAVHGSNAFLFDNNNKLKAILENLIQDYTLRKEVSRNAYDYVKSHRMEDQHTEKRVEYYKNICREKTVKNLKALKLTRLSQTSEAYDVEKTNAEVFLRKGVANEAKGNTTDARFLYTKAHELMPGYYLPLFWLGYSYMRHNDEEMAIEFFNRTIEKNPRSVRSLLYLGNILEWREEKMALQSYKAASSISPSYAPSIEAIALFYENKGNYTKAVAFYNHALEANPFYSKAIWSLGRVYATIEEKEKALNAFRIAADMAPLHKEYQLDLAEHLFEAGSIKESAKYCLKALEIDKSHTPTRILMNNIIKLNNAQVSKSADSFENIV</sequence>
<evidence type="ECO:0000256" key="2">
    <source>
        <dbReference type="ARBA" id="ARBA00022803"/>
    </source>
</evidence>
<name>A0A942A4G9_9BACT</name>
<evidence type="ECO:0000313" key="5">
    <source>
        <dbReference type="Proteomes" id="UP000722750"/>
    </source>
</evidence>
<dbReference type="Pfam" id="PF13174">
    <property type="entry name" value="TPR_6"/>
    <property type="match status" value="1"/>
</dbReference>
<dbReference type="AlphaFoldDB" id="A0A942A4G9"/>
<dbReference type="EMBL" id="JAANXD010000073">
    <property type="protein sequence ID" value="MBS1258704.1"/>
    <property type="molecule type" value="Genomic_DNA"/>
</dbReference>
<keyword evidence="1" id="KW-0677">Repeat</keyword>
<dbReference type="PANTHER" id="PTHR44858">
    <property type="entry name" value="TETRATRICOPEPTIDE REPEAT PROTEIN 6"/>
    <property type="match status" value="1"/>
</dbReference>
<dbReference type="SUPFAM" id="SSF53756">
    <property type="entry name" value="UDP-Glycosyltransferase/glycogen phosphorylase"/>
    <property type="match status" value="1"/>
</dbReference>
<dbReference type="Gene3D" id="3.40.50.2000">
    <property type="entry name" value="Glycogen Phosphorylase B"/>
    <property type="match status" value="1"/>
</dbReference>
<dbReference type="Gene3D" id="1.25.40.10">
    <property type="entry name" value="Tetratricopeptide repeat domain"/>
    <property type="match status" value="2"/>
</dbReference>